<keyword evidence="3" id="KW-1185">Reference proteome</keyword>
<keyword evidence="1" id="KW-1133">Transmembrane helix</keyword>
<protein>
    <recommendedName>
        <fullName evidence="4">TadE-like protein</fullName>
    </recommendedName>
</protein>
<dbReference type="Proteomes" id="UP000003179">
    <property type="component" value="Unassembled WGS sequence"/>
</dbReference>
<accession>A0ABP2K5K5</accession>
<name>A0ABP2K5K5_9ACTN</name>
<feature type="transmembrane region" description="Helical" evidence="1">
    <location>
        <begin position="32"/>
        <end position="56"/>
    </location>
</feature>
<proteinExistence type="predicted"/>
<keyword evidence="1" id="KW-0472">Membrane</keyword>
<sequence length="130" mass="13446">MRTGVSGDDVAERPRTAIPGQRGAVALEDLGMLPIVLVVVLAGWQILVVGVSDVMLGRAASAASREYAVTGSLAMATDTARAGVPAPFNDVTVSGDSTINVKLRVPGSLTGVWGVMDVVEMSKNVVEEPR</sequence>
<organism evidence="2 3">
    <name type="scientific">Cutibacterium modestum HL044PA1</name>
    <dbReference type="NCBI Taxonomy" id="765109"/>
    <lineage>
        <taxon>Bacteria</taxon>
        <taxon>Bacillati</taxon>
        <taxon>Actinomycetota</taxon>
        <taxon>Actinomycetes</taxon>
        <taxon>Propionibacteriales</taxon>
        <taxon>Propionibacteriaceae</taxon>
        <taxon>Cutibacterium</taxon>
        <taxon>Cutibacterium modestum</taxon>
    </lineage>
</organism>
<gene>
    <name evidence="2" type="ORF">HMPREF9607_01547</name>
</gene>
<evidence type="ECO:0000313" key="2">
    <source>
        <dbReference type="EMBL" id="EFS92206.1"/>
    </source>
</evidence>
<evidence type="ECO:0000256" key="1">
    <source>
        <dbReference type="SAM" id="Phobius"/>
    </source>
</evidence>
<dbReference type="EMBL" id="ADZU01000027">
    <property type="protein sequence ID" value="EFS92206.1"/>
    <property type="molecule type" value="Genomic_DNA"/>
</dbReference>
<evidence type="ECO:0000313" key="3">
    <source>
        <dbReference type="Proteomes" id="UP000003179"/>
    </source>
</evidence>
<keyword evidence="1" id="KW-0812">Transmembrane</keyword>
<comment type="caution">
    <text evidence="2">The sequence shown here is derived from an EMBL/GenBank/DDBJ whole genome shotgun (WGS) entry which is preliminary data.</text>
</comment>
<reference evidence="2" key="1">
    <citation type="submission" date="2010-08" db="EMBL/GenBank/DDBJ databases">
        <authorList>
            <person name="Weinstock G."/>
            <person name="Sodergren E."/>
            <person name="Clifton S."/>
            <person name="Fulton L."/>
            <person name="Fulton B."/>
            <person name="Courtney L."/>
            <person name="Fronick C."/>
            <person name="Harrison M."/>
            <person name="Strong C."/>
            <person name="Farmer C."/>
            <person name="Delahaunty K."/>
            <person name="Markovic C."/>
            <person name="Hall O."/>
            <person name="Minx P."/>
            <person name="Tomlinson C."/>
            <person name="Mitreva M."/>
            <person name="Hou S."/>
            <person name="Chen J."/>
            <person name="Wollam A."/>
            <person name="Pepin K.H."/>
            <person name="Johnson M."/>
            <person name="Bhonagiri V."/>
            <person name="Zhang X."/>
            <person name="Suruliraj S."/>
            <person name="Warren W."/>
            <person name="Chinwalla A."/>
            <person name="Mardis E.R."/>
            <person name="Wilson R.K."/>
        </authorList>
    </citation>
    <scope>NUCLEOTIDE SEQUENCE [LARGE SCALE GENOMIC DNA]</scope>
    <source>
        <strain evidence="2">HL044PA1</strain>
    </source>
</reference>
<evidence type="ECO:0008006" key="4">
    <source>
        <dbReference type="Google" id="ProtNLM"/>
    </source>
</evidence>